<dbReference type="GO" id="GO:0003677">
    <property type="term" value="F:DNA binding"/>
    <property type="evidence" value="ECO:0007669"/>
    <property type="project" value="UniProtKB-KW"/>
</dbReference>
<dbReference type="STRING" id="1302690.BUE76_01470"/>
<dbReference type="InterPro" id="IPR026881">
    <property type="entry name" value="WYL_dom"/>
</dbReference>
<dbReference type="InterPro" id="IPR051534">
    <property type="entry name" value="CBASS_pafABC_assoc_protein"/>
</dbReference>
<keyword evidence="3" id="KW-0238">DNA-binding</keyword>
<protein>
    <submittedName>
        <fullName evidence="3">Predicted DNA-binding transcriptional regulator YafY, contains an HTH and WYL domains</fullName>
    </submittedName>
</protein>
<evidence type="ECO:0000313" key="3">
    <source>
        <dbReference type="EMBL" id="SHE42289.1"/>
    </source>
</evidence>
<proteinExistence type="predicted"/>
<name>A0A1M4TCM2_9BACT</name>
<evidence type="ECO:0000313" key="4">
    <source>
        <dbReference type="Proteomes" id="UP000184368"/>
    </source>
</evidence>
<dbReference type="OrthoDB" id="43316at2"/>
<keyword evidence="4" id="KW-1185">Reference proteome</keyword>
<dbReference type="Pfam" id="PF25583">
    <property type="entry name" value="WCX"/>
    <property type="match status" value="1"/>
</dbReference>
<dbReference type="RefSeq" id="WP_073039377.1">
    <property type="nucleotide sequence ID" value="NZ_FQUO01000001.1"/>
</dbReference>
<dbReference type="InterPro" id="IPR057727">
    <property type="entry name" value="WCX_dom"/>
</dbReference>
<dbReference type="PROSITE" id="PS52050">
    <property type="entry name" value="WYL"/>
    <property type="match status" value="1"/>
</dbReference>
<dbReference type="Proteomes" id="UP000184368">
    <property type="component" value="Unassembled WGS sequence"/>
</dbReference>
<dbReference type="AlphaFoldDB" id="A0A1M4TCM2"/>
<reference evidence="3 4" key="1">
    <citation type="submission" date="2016-11" db="EMBL/GenBank/DDBJ databases">
        <authorList>
            <person name="Jaros S."/>
            <person name="Januszkiewicz K."/>
            <person name="Wedrychowicz H."/>
        </authorList>
    </citation>
    <scope>NUCLEOTIDE SEQUENCE [LARGE SCALE GENOMIC DNA]</scope>
    <source>
        <strain evidence="3 4">DSM 26897</strain>
    </source>
</reference>
<feature type="domain" description="WYL" evidence="1">
    <location>
        <begin position="149"/>
        <end position="215"/>
    </location>
</feature>
<gene>
    <name evidence="3" type="ORF">SAMN05444008_101383</name>
</gene>
<dbReference type="Pfam" id="PF13280">
    <property type="entry name" value="WYL"/>
    <property type="match status" value="1"/>
</dbReference>
<dbReference type="PANTHER" id="PTHR34580">
    <property type="match status" value="1"/>
</dbReference>
<evidence type="ECO:0000259" key="2">
    <source>
        <dbReference type="Pfam" id="PF25583"/>
    </source>
</evidence>
<evidence type="ECO:0000259" key="1">
    <source>
        <dbReference type="Pfam" id="PF13280"/>
    </source>
</evidence>
<dbReference type="EMBL" id="FQUO01000001">
    <property type="protein sequence ID" value="SHE42289.1"/>
    <property type="molecule type" value="Genomic_DNA"/>
</dbReference>
<sequence length="332" mass="38192">MPKNKNFQLRIEILDELLSSKRKRSIAELLDTLNNRLEASGNTAIGKRSLYDDLNYLENEKGAPIKRATKADPLIYYTEPFSIKNIPVPEEDVAYLRQAIEILKKATDLNIINDIENIVVKLENKVHTNIPNSTTMIAFEEHTKALGQEHLDDLFTAIRERCALKVIYKPFKKEARDWIIHPYMLKEYRNRWFLLCRYEGADHLMTLALDRIQKISNCRNEFIDNVLFDPDTYFNNLIGVTLPEASAPETIKIAVSEESADYIITKPLHKSQRVISAAGDPMIIKVELFVNFELKSYLLSYGPRIRVLAPAHLREEMAALYNEGAAHYQIAL</sequence>
<dbReference type="PANTHER" id="PTHR34580:SF9">
    <property type="entry name" value="SLL5097 PROTEIN"/>
    <property type="match status" value="1"/>
</dbReference>
<feature type="domain" description="WCX" evidence="2">
    <location>
        <begin position="248"/>
        <end position="319"/>
    </location>
</feature>
<organism evidence="3 4">
    <name type="scientific">Cnuella takakiae</name>
    <dbReference type="NCBI Taxonomy" id="1302690"/>
    <lineage>
        <taxon>Bacteria</taxon>
        <taxon>Pseudomonadati</taxon>
        <taxon>Bacteroidota</taxon>
        <taxon>Chitinophagia</taxon>
        <taxon>Chitinophagales</taxon>
        <taxon>Chitinophagaceae</taxon>
        <taxon>Cnuella</taxon>
    </lineage>
</organism>
<accession>A0A1M4TCM2</accession>